<dbReference type="EMBL" id="CAJC01000153">
    <property type="protein sequence ID" value="CCI53582.1"/>
    <property type="molecule type" value="Genomic_DNA"/>
</dbReference>
<feature type="transmembrane region" description="Helical" evidence="1">
    <location>
        <begin position="33"/>
        <end position="55"/>
    </location>
</feature>
<evidence type="ECO:0000313" key="3">
    <source>
        <dbReference type="Proteomes" id="UP000035720"/>
    </source>
</evidence>
<keyword evidence="3" id="KW-1185">Reference proteome</keyword>
<proteinExistence type="predicted"/>
<gene>
    <name evidence="2" type="ORF">BN13_420036</name>
</gene>
<organism evidence="2 3">
    <name type="scientific">Nostocoides jenkinsii Ben 74</name>
    <dbReference type="NCBI Taxonomy" id="1193518"/>
    <lineage>
        <taxon>Bacteria</taxon>
        <taxon>Bacillati</taxon>
        <taxon>Actinomycetota</taxon>
        <taxon>Actinomycetes</taxon>
        <taxon>Micrococcales</taxon>
        <taxon>Intrasporangiaceae</taxon>
        <taxon>Nostocoides</taxon>
    </lineage>
</organism>
<dbReference type="AlphaFoldDB" id="A0A077MEV3"/>
<keyword evidence="1" id="KW-0812">Transmembrane</keyword>
<dbReference type="OrthoDB" id="164831at2"/>
<evidence type="ECO:0000256" key="1">
    <source>
        <dbReference type="SAM" id="Phobius"/>
    </source>
</evidence>
<sequence>MAKKNQQDARTARQAQLEAARAQQAKADRRTKLTIIAAGATAVAVIGGLVGWAILHQESNKPQMGAVLSFDYPAGKHTNTPVKYAETPPAGGEHSPTWLNCGIYDKPVPNENAVHALEHGAVWVTYDPKLPTADVEKLRKEVPNTFMVVSPYDGLPSPVVASAWGKQIHLTGVGDTRLAEFIKSYRLGPGTPELGAACTGGMDADGKVA</sequence>
<dbReference type="InterPro" id="IPR021454">
    <property type="entry name" value="DUF3105"/>
</dbReference>
<name>A0A077MEV3_9MICO</name>
<keyword evidence="1" id="KW-1133">Transmembrane helix</keyword>
<dbReference type="Pfam" id="PF11303">
    <property type="entry name" value="DUF3105"/>
    <property type="match status" value="1"/>
</dbReference>
<dbReference type="STRING" id="1193518.BN13_420036"/>
<accession>A0A077MEV3</accession>
<reference evidence="2 3" key="1">
    <citation type="journal article" date="2013" name="ISME J.">
        <title>A metabolic model for members of the genus Tetrasphaera involved in enhanced biological phosphorus removal.</title>
        <authorList>
            <person name="Kristiansen R."/>
            <person name="Nguyen H.T.T."/>
            <person name="Saunders A.M."/>
            <person name="Nielsen J.L."/>
            <person name="Wimmer R."/>
            <person name="Le V.Q."/>
            <person name="McIlroy S.J."/>
            <person name="Petrovski S."/>
            <person name="Seviour R.J."/>
            <person name="Calteau A."/>
            <person name="Nielsen K.L."/>
            <person name="Nielsen P.H."/>
        </authorList>
    </citation>
    <scope>NUCLEOTIDE SEQUENCE [LARGE SCALE GENOMIC DNA]</scope>
    <source>
        <strain evidence="2 3">Ben 74</strain>
    </source>
</reference>
<protein>
    <submittedName>
        <fullName evidence="2">Putative membrane protein</fullName>
    </submittedName>
</protein>
<evidence type="ECO:0000313" key="2">
    <source>
        <dbReference type="EMBL" id="CCI53582.1"/>
    </source>
</evidence>
<keyword evidence="1" id="KW-0472">Membrane</keyword>
<dbReference type="Proteomes" id="UP000035720">
    <property type="component" value="Unassembled WGS sequence"/>
</dbReference>
<dbReference type="RefSeq" id="WP_048545862.1">
    <property type="nucleotide sequence ID" value="NZ_HF571038.1"/>
</dbReference>
<comment type="caution">
    <text evidence="2">The sequence shown here is derived from an EMBL/GenBank/DDBJ whole genome shotgun (WGS) entry which is preliminary data.</text>
</comment>